<evidence type="ECO:0000313" key="2">
    <source>
        <dbReference type="EMBL" id="KAJ5176582.1"/>
    </source>
</evidence>
<feature type="region of interest" description="Disordered" evidence="1">
    <location>
        <begin position="582"/>
        <end position="606"/>
    </location>
</feature>
<dbReference type="Proteomes" id="UP001149163">
    <property type="component" value="Unassembled WGS sequence"/>
</dbReference>
<reference evidence="2" key="1">
    <citation type="submission" date="2022-11" db="EMBL/GenBank/DDBJ databases">
        <authorList>
            <person name="Petersen C."/>
        </authorList>
    </citation>
    <scope>NUCLEOTIDE SEQUENCE</scope>
    <source>
        <strain evidence="2">IBT 26290</strain>
    </source>
</reference>
<dbReference type="GeneID" id="81423760"/>
<keyword evidence="3" id="KW-1185">Reference proteome</keyword>
<gene>
    <name evidence="2" type="ORF">N7482_002459</name>
</gene>
<accession>A0A9W9LV59</accession>
<dbReference type="EMBL" id="JAPQKN010000001">
    <property type="protein sequence ID" value="KAJ5176582.1"/>
    <property type="molecule type" value="Genomic_DNA"/>
</dbReference>
<evidence type="ECO:0000256" key="1">
    <source>
        <dbReference type="SAM" id="MobiDB-lite"/>
    </source>
</evidence>
<name>A0A9W9LV59_9EURO</name>
<evidence type="ECO:0000313" key="3">
    <source>
        <dbReference type="Proteomes" id="UP001149163"/>
    </source>
</evidence>
<protein>
    <submittedName>
        <fullName evidence="2">Uncharacterized protein</fullName>
    </submittedName>
</protein>
<organism evidence="2 3">
    <name type="scientific">Penicillium canariense</name>
    <dbReference type="NCBI Taxonomy" id="189055"/>
    <lineage>
        <taxon>Eukaryota</taxon>
        <taxon>Fungi</taxon>
        <taxon>Dikarya</taxon>
        <taxon>Ascomycota</taxon>
        <taxon>Pezizomycotina</taxon>
        <taxon>Eurotiomycetes</taxon>
        <taxon>Eurotiomycetidae</taxon>
        <taxon>Eurotiales</taxon>
        <taxon>Aspergillaceae</taxon>
        <taxon>Penicillium</taxon>
    </lineage>
</organism>
<proteinExistence type="predicted"/>
<dbReference type="OrthoDB" id="5153884at2759"/>
<dbReference type="RefSeq" id="XP_056548190.1">
    <property type="nucleotide sequence ID" value="XM_056684584.1"/>
</dbReference>
<sequence>MNVSKWKPSLHHIAFDSQNGEQLPATPVLSILQFKFGSAVNLDDPSQPVSVLWRVSVEFISTISGFQGLYWAPVDQNTIIILIQWDSGFSWRRFQCSMGFSMLLGYLEQVYNRCVMLALPAHLTEACFRLELVSYDFPARSYTSQNTSGEHQDNFKDRWEILFKSHVNDGLVYACGGWIQDDCRFTYPCFGPGGQIEEGFQAENQYFAGLVFWNTDIELNISSETADQVTVLSKEADVVASSFTERIRYKGLDVSASHGKVSDLISTQSNSEHPLFNVPVIRRCDLGDLDRLQGKDKVHLAALKATLTDGGKRKVPSPAGNWFSMGSINQHHMPTLPDYTPRSTMEMISFCVWQKCDYFMSAFADLRAAMWKLGDCPPVHWGTDYKDSTRVFLLLEFDDIKSAPVQTQAQFHQLIGEFEIACKDMIQNLTYTQIPGPQKLGSFSDLEIMTFHVPDHESDIRSFEWAYHNLMQTTYVHNDPGLPISHARASPVHSHGIFYTPGDRRNEKSHQLAKFTSVWSWSTYQPGQARTTWYAEFAERAQNEYECLGHIVDWLRIHSKSSESLFLVLERDDKVIELLQNDSRSKKYPPQPGPGFGGALPIQTID</sequence>
<dbReference type="AlphaFoldDB" id="A0A9W9LV59"/>
<comment type="caution">
    <text evidence="2">The sequence shown here is derived from an EMBL/GenBank/DDBJ whole genome shotgun (WGS) entry which is preliminary data.</text>
</comment>
<reference evidence="2" key="2">
    <citation type="journal article" date="2023" name="IMA Fungus">
        <title>Comparative genomic study of the Penicillium genus elucidates a diverse pangenome and 15 lateral gene transfer events.</title>
        <authorList>
            <person name="Petersen C."/>
            <person name="Sorensen T."/>
            <person name="Nielsen M.R."/>
            <person name="Sondergaard T.E."/>
            <person name="Sorensen J.L."/>
            <person name="Fitzpatrick D.A."/>
            <person name="Frisvad J.C."/>
            <person name="Nielsen K.L."/>
        </authorList>
    </citation>
    <scope>NUCLEOTIDE SEQUENCE</scope>
    <source>
        <strain evidence="2">IBT 26290</strain>
    </source>
</reference>